<dbReference type="Pfam" id="PF00361">
    <property type="entry name" value="Proton_antipo_M"/>
    <property type="match status" value="1"/>
</dbReference>
<dbReference type="GO" id="GO:0008137">
    <property type="term" value="F:NADH dehydrogenase (ubiquinone) activity"/>
    <property type="evidence" value="ECO:0007669"/>
    <property type="project" value="UniProtKB-EC"/>
</dbReference>
<feature type="transmembrane region" description="Helical" evidence="8">
    <location>
        <begin position="166"/>
        <end position="191"/>
    </location>
</feature>
<feature type="transmembrane region" description="Helical" evidence="8">
    <location>
        <begin position="139"/>
        <end position="160"/>
    </location>
</feature>
<feature type="transmembrane region" description="Helical" evidence="8">
    <location>
        <begin position="74"/>
        <end position="93"/>
    </location>
</feature>
<feature type="domain" description="NADH-Ubiquinone oxidoreductase (complex I) chain 5 N-terminal" evidence="10">
    <location>
        <begin position="30"/>
        <end position="77"/>
    </location>
</feature>
<dbReference type="EC" id="7.1.1.2" evidence="2 8"/>
<feature type="transmembrane region" description="Helical" evidence="8">
    <location>
        <begin position="630"/>
        <end position="648"/>
    </location>
</feature>
<evidence type="ECO:0000256" key="4">
    <source>
        <dbReference type="ARBA" id="ARBA00022692"/>
    </source>
</evidence>
<evidence type="ECO:0000256" key="7">
    <source>
        <dbReference type="ARBA" id="ARBA00049551"/>
    </source>
</evidence>
<evidence type="ECO:0000256" key="8">
    <source>
        <dbReference type="RuleBase" id="RU003404"/>
    </source>
</evidence>
<feature type="transmembrane region" description="Helical" evidence="8">
    <location>
        <begin position="228"/>
        <end position="251"/>
    </location>
</feature>
<comment type="function">
    <text evidence="8">Core subunit of the mitochondrial membrane respiratory chain NADH dehydrogenase (Complex I) which catalyzes electron transfer from NADH through the respiratory chain, using ubiquinone as an electron acceptor. Essential for the catalytic activity and assembly of complex I.</text>
</comment>
<proteinExistence type="inferred from homology"/>
<feature type="transmembrane region" description="Helical" evidence="8">
    <location>
        <begin position="367"/>
        <end position="385"/>
    </location>
</feature>
<gene>
    <name evidence="11" type="primary">ND5</name>
</gene>
<dbReference type="GO" id="GO:0015990">
    <property type="term" value="P:electron transport coupled proton transport"/>
    <property type="evidence" value="ECO:0007669"/>
    <property type="project" value="TreeGrafter"/>
</dbReference>
<comment type="similarity">
    <text evidence="8">Belongs to the complex I subunit 5 family.</text>
</comment>
<evidence type="ECO:0000259" key="9">
    <source>
        <dbReference type="Pfam" id="PF00361"/>
    </source>
</evidence>
<feature type="transmembrane region" description="Helical" evidence="8">
    <location>
        <begin position="99"/>
        <end position="118"/>
    </location>
</feature>
<evidence type="ECO:0000256" key="1">
    <source>
        <dbReference type="ARBA" id="ARBA00004141"/>
    </source>
</evidence>
<evidence type="ECO:0000259" key="10">
    <source>
        <dbReference type="Pfam" id="PF00662"/>
    </source>
</evidence>
<dbReference type="PANTHER" id="PTHR42829:SF2">
    <property type="entry name" value="NADH-UBIQUINONE OXIDOREDUCTASE CHAIN 5"/>
    <property type="match status" value="1"/>
</dbReference>
<name>A0A1C9UZE2_9ANNE</name>
<dbReference type="GO" id="GO:0042773">
    <property type="term" value="P:ATP synthesis coupled electron transport"/>
    <property type="evidence" value="ECO:0007669"/>
    <property type="project" value="InterPro"/>
</dbReference>
<reference evidence="11" key="1">
    <citation type="journal article" date="2016" name="Gene">
        <title>Syllidae mitochondrial gene order is unusually variable for Annelida.</title>
        <authorList>
            <person name="Aguado M.T."/>
            <person name="Richter S."/>
            <person name="Sontowski R."/>
            <person name="Golombek A."/>
            <person name="Struck T.H."/>
            <person name="Bleidorn C."/>
        </authorList>
    </citation>
    <scope>NUCLEOTIDE SEQUENCE</scope>
</reference>
<feature type="transmembrane region" description="Helical" evidence="8">
    <location>
        <begin position="258"/>
        <end position="278"/>
    </location>
</feature>
<keyword evidence="6 8" id="KW-0472">Membrane</keyword>
<feature type="transmembrane region" description="Helical" evidence="8">
    <location>
        <begin position="45"/>
        <end position="62"/>
    </location>
</feature>
<organism evidence="11">
    <name type="scientific">Typosyllis sp. patternB</name>
    <dbReference type="NCBI Taxonomy" id="1898411"/>
    <lineage>
        <taxon>Eukaryota</taxon>
        <taxon>Metazoa</taxon>
        <taxon>Spiralia</taxon>
        <taxon>Lophotrochozoa</taxon>
        <taxon>Annelida</taxon>
        <taxon>Polychaeta</taxon>
        <taxon>Errantia</taxon>
        <taxon>Phyllodocida</taxon>
        <taxon>Syllidae</taxon>
        <taxon>Typosyllis</taxon>
    </lineage>
</organism>
<feature type="transmembrane region" description="Helical" evidence="8">
    <location>
        <begin position="455"/>
        <end position="474"/>
    </location>
</feature>
<protein>
    <recommendedName>
        <fullName evidence="3 8">NADH-ubiquinone oxidoreductase chain 5</fullName>
        <ecNumber evidence="2 8">7.1.1.2</ecNumber>
    </recommendedName>
</protein>
<geneLocation type="mitochondrion" evidence="11"/>
<evidence type="ECO:0000256" key="3">
    <source>
        <dbReference type="ARBA" id="ARBA00021096"/>
    </source>
</evidence>
<sequence length="649" mass="74104">MMFLAILFLVTAISMFQYDQSIILEWTMTTINSASISTPIIIDSKSMLFMFTVSFISFNILIFSKAYMFGEINIIRFTHLVMLFILSMMLLILSPNMMTMMLGWDGLGITSFVLVIYYQSKKSLKSGFITLMTNRIGDCFILISIALVMSQGQWGSLFLWKDSLTNTYLLATMMTLAAMTKSAQVPFTAWLTCAMAAPTPVSALVHSSTLVTAGIYILIRFYDFLSHFIHFNAILVWSGSVTMYLGALWAMTKKDIKITIALSTLSQLGLMVMTLGLGMVEFCFFHLLTHAMFKATMFMCAGVVMFFKQHRQDFSNMKMKAHARTTAIAMLTSVFSMNAMFFFAGYYSKDMILEGAWSSPACPALTLILFGSTWLTATYSTRIWRGTVSTKMTRRTFFRKNTQFNNPYKARYTSNNFKLLEVPMFLMMTASLVMGSMVFWISFYPSDVPIMPKKAMWWPVLAPVGGACMAAFFCPSNKSKLPHRLFFKCMKKPEIKLKKLMNKPPVNTVKTSYLMATKMMIINNIIFKNTFGRSMKRIPILHGGATSFMQYWKYFHARQAKKDGCHVTKKKQITIWVKFNLKFKRPFLKLSFKIEKYLDQGIYTFLGPSTLNQTIHPMSKKVLSINNNKTSLLLTMTLVMVIFMIPLII</sequence>
<dbReference type="GO" id="GO:0016020">
    <property type="term" value="C:membrane"/>
    <property type="evidence" value="ECO:0007669"/>
    <property type="project" value="UniProtKB-SubCell"/>
</dbReference>
<dbReference type="PANTHER" id="PTHR42829">
    <property type="entry name" value="NADH-UBIQUINONE OXIDOREDUCTASE CHAIN 5"/>
    <property type="match status" value="1"/>
</dbReference>
<keyword evidence="8" id="KW-0830">Ubiquinone</keyword>
<evidence type="ECO:0000256" key="5">
    <source>
        <dbReference type="ARBA" id="ARBA00022989"/>
    </source>
</evidence>
<dbReference type="PRINTS" id="PR01434">
    <property type="entry name" value="NADHDHGNASE5"/>
</dbReference>
<dbReference type="InterPro" id="IPR001516">
    <property type="entry name" value="Proton_antipo_N"/>
</dbReference>
<evidence type="ECO:0000256" key="6">
    <source>
        <dbReference type="ARBA" id="ARBA00023136"/>
    </source>
</evidence>
<keyword evidence="8 11" id="KW-0496">Mitochondrion</keyword>
<evidence type="ECO:0000313" key="11">
    <source>
        <dbReference type="EMBL" id="AOR87142.1"/>
    </source>
</evidence>
<accession>A0A1C9UZE2</accession>
<dbReference type="EMBL" id="KX752425">
    <property type="protein sequence ID" value="AOR87142.1"/>
    <property type="molecule type" value="Genomic_DNA"/>
</dbReference>
<feature type="transmembrane region" description="Helical" evidence="8">
    <location>
        <begin position="203"/>
        <end position="222"/>
    </location>
</feature>
<keyword evidence="4 8" id="KW-0812">Transmembrane</keyword>
<keyword evidence="8" id="KW-0813">Transport</keyword>
<keyword evidence="5 8" id="KW-1133">Transmembrane helix</keyword>
<dbReference type="Pfam" id="PF00662">
    <property type="entry name" value="Proton_antipo_N"/>
    <property type="match status" value="1"/>
</dbReference>
<feature type="transmembrane region" description="Helical" evidence="8">
    <location>
        <begin position="284"/>
        <end position="307"/>
    </location>
</feature>
<feature type="transmembrane region" description="Helical" evidence="8">
    <location>
        <begin position="328"/>
        <end position="347"/>
    </location>
</feature>
<comment type="subcellular location">
    <subcellularLocation>
        <location evidence="1">Membrane</location>
        <topology evidence="1">Multi-pass membrane protein</topology>
    </subcellularLocation>
</comment>
<feature type="domain" description="NADH:quinone oxidoreductase/Mrp antiporter transmembrane" evidence="9">
    <location>
        <begin position="94"/>
        <end position="370"/>
    </location>
</feature>
<feature type="transmembrane region" description="Helical" evidence="8">
    <location>
        <begin position="419"/>
        <end position="443"/>
    </location>
</feature>
<dbReference type="InterPro" id="IPR001750">
    <property type="entry name" value="ND/Mrp_TM"/>
</dbReference>
<dbReference type="InterPro" id="IPR003945">
    <property type="entry name" value="NU5C-like"/>
</dbReference>
<dbReference type="AlphaFoldDB" id="A0A1C9UZE2"/>
<keyword evidence="8" id="KW-0520">NAD</keyword>
<dbReference type="GO" id="GO:0003954">
    <property type="term" value="F:NADH dehydrogenase activity"/>
    <property type="evidence" value="ECO:0007669"/>
    <property type="project" value="TreeGrafter"/>
</dbReference>
<comment type="catalytic activity">
    <reaction evidence="7 8">
        <text>a ubiquinone + NADH + 5 H(+)(in) = a ubiquinol + NAD(+) + 4 H(+)(out)</text>
        <dbReference type="Rhea" id="RHEA:29091"/>
        <dbReference type="Rhea" id="RHEA-COMP:9565"/>
        <dbReference type="Rhea" id="RHEA-COMP:9566"/>
        <dbReference type="ChEBI" id="CHEBI:15378"/>
        <dbReference type="ChEBI" id="CHEBI:16389"/>
        <dbReference type="ChEBI" id="CHEBI:17976"/>
        <dbReference type="ChEBI" id="CHEBI:57540"/>
        <dbReference type="ChEBI" id="CHEBI:57945"/>
        <dbReference type="EC" id="7.1.1.2"/>
    </reaction>
</comment>
<evidence type="ECO:0000256" key="2">
    <source>
        <dbReference type="ARBA" id="ARBA00012944"/>
    </source>
</evidence>